<evidence type="ECO:0000256" key="8">
    <source>
        <dbReference type="ARBA" id="ARBA00022771"/>
    </source>
</evidence>
<keyword evidence="6" id="KW-0132">Cell division</keyword>
<accession>A0AAE1HW95</accession>
<dbReference type="Proteomes" id="UP001219518">
    <property type="component" value="Unassembled WGS sequence"/>
</dbReference>
<evidence type="ECO:0000256" key="12">
    <source>
        <dbReference type="ARBA" id="ARBA00023242"/>
    </source>
</evidence>
<evidence type="ECO:0000256" key="2">
    <source>
        <dbReference type="ARBA" id="ARBA00004324"/>
    </source>
</evidence>
<organism evidence="17 18">
    <name type="scientific">Frankliniella fusca</name>
    <dbReference type="NCBI Taxonomy" id="407009"/>
    <lineage>
        <taxon>Eukaryota</taxon>
        <taxon>Metazoa</taxon>
        <taxon>Ecdysozoa</taxon>
        <taxon>Arthropoda</taxon>
        <taxon>Hexapoda</taxon>
        <taxon>Insecta</taxon>
        <taxon>Pterygota</taxon>
        <taxon>Neoptera</taxon>
        <taxon>Paraneoptera</taxon>
        <taxon>Thysanoptera</taxon>
        <taxon>Terebrantia</taxon>
        <taxon>Thripoidea</taxon>
        <taxon>Thripidae</taxon>
        <taxon>Frankliniella</taxon>
    </lineage>
</organism>
<keyword evidence="4" id="KW-0158">Chromosome</keyword>
<evidence type="ECO:0000256" key="10">
    <source>
        <dbReference type="ARBA" id="ARBA00022833"/>
    </source>
</evidence>
<dbReference type="GO" id="GO:0003676">
    <property type="term" value="F:nucleic acid binding"/>
    <property type="evidence" value="ECO:0007669"/>
    <property type="project" value="InterPro"/>
</dbReference>
<evidence type="ECO:0000256" key="15">
    <source>
        <dbReference type="SAM" id="Coils"/>
    </source>
</evidence>
<gene>
    <name evidence="17" type="ORF">KUF71_016817</name>
</gene>
<evidence type="ECO:0000256" key="14">
    <source>
        <dbReference type="ARBA" id="ARBA00030672"/>
    </source>
</evidence>
<dbReference type="GO" id="GO:0008270">
    <property type="term" value="F:zinc ion binding"/>
    <property type="evidence" value="ECO:0007669"/>
    <property type="project" value="UniProtKB-KW"/>
</dbReference>
<protein>
    <recommendedName>
        <fullName evidence="3">Zinc finger protein 830</fullName>
    </recommendedName>
    <alternativeName>
        <fullName evidence="14">Coiled-coil domain-containing protein 16</fullName>
    </alternativeName>
</protein>
<keyword evidence="9" id="KW-0498">Mitosis</keyword>
<evidence type="ECO:0000256" key="5">
    <source>
        <dbReference type="ARBA" id="ARBA00022473"/>
    </source>
</evidence>
<dbReference type="PANTHER" id="PTHR13278:SF0">
    <property type="entry name" value="ZINC FINGER PROTEIN 830"/>
    <property type="match status" value="1"/>
</dbReference>
<dbReference type="EMBL" id="JAHWGI010001337">
    <property type="protein sequence ID" value="KAK3928570.1"/>
    <property type="molecule type" value="Genomic_DNA"/>
</dbReference>
<dbReference type="InterPro" id="IPR059039">
    <property type="entry name" value="ZNF380_CC"/>
</dbReference>
<evidence type="ECO:0000256" key="3">
    <source>
        <dbReference type="ARBA" id="ARBA00017358"/>
    </source>
</evidence>
<feature type="domain" description="ZNF380 coiled-coil" evidence="16">
    <location>
        <begin position="187"/>
        <end position="266"/>
    </location>
</feature>
<evidence type="ECO:0000256" key="11">
    <source>
        <dbReference type="ARBA" id="ARBA00023054"/>
    </source>
</evidence>
<evidence type="ECO:0000259" key="16">
    <source>
        <dbReference type="Pfam" id="PF23406"/>
    </source>
</evidence>
<name>A0AAE1HW95_9NEOP</name>
<keyword evidence="5" id="KW-0217">Developmental protein</keyword>
<evidence type="ECO:0000256" key="6">
    <source>
        <dbReference type="ARBA" id="ARBA00022618"/>
    </source>
</evidence>
<keyword evidence="18" id="KW-1185">Reference proteome</keyword>
<dbReference type="GO" id="GO:0033260">
    <property type="term" value="P:nuclear DNA replication"/>
    <property type="evidence" value="ECO:0007669"/>
    <property type="project" value="TreeGrafter"/>
</dbReference>
<reference evidence="17" key="1">
    <citation type="submission" date="2021-07" db="EMBL/GenBank/DDBJ databases">
        <authorList>
            <person name="Catto M.A."/>
            <person name="Jacobson A."/>
            <person name="Kennedy G."/>
            <person name="Labadie P."/>
            <person name="Hunt B.G."/>
            <person name="Srinivasan R."/>
        </authorList>
    </citation>
    <scope>NUCLEOTIDE SEQUENCE</scope>
    <source>
        <strain evidence="17">PL_HMW_Pooled</strain>
        <tissue evidence="17">Head</tissue>
    </source>
</reference>
<keyword evidence="10" id="KW-0862">Zinc</keyword>
<dbReference type="AlphaFoldDB" id="A0AAE1HW95"/>
<keyword evidence="12" id="KW-0539">Nucleus</keyword>
<keyword evidence="7" id="KW-0479">Metal-binding</keyword>
<dbReference type="SUPFAM" id="SSF57667">
    <property type="entry name" value="beta-beta-alpha zinc fingers"/>
    <property type="match status" value="1"/>
</dbReference>
<evidence type="ECO:0000256" key="4">
    <source>
        <dbReference type="ARBA" id="ARBA00022454"/>
    </source>
</evidence>
<comment type="subcellular location">
    <subcellularLocation>
        <location evidence="1">Chromosome</location>
    </subcellularLocation>
    <subcellularLocation>
        <location evidence="2">Nucleus speckle</location>
    </subcellularLocation>
</comment>
<feature type="coiled-coil region" evidence="15">
    <location>
        <begin position="231"/>
        <end position="281"/>
    </location>
</feature>
<evidence type="ECO:0000256" key="9">
    <source>
        <dbReference type="ARBA" id="ARBA00022776"/>
    </source>
</evidence>
<keyword evidence="11 15" id="KW-0175">Coiled coil</keyword>
<evidence type="ECO:0000313" key="17">
    <source>
        <dbReference type="EMBL" id="KAK3928570.1"/>
    </source>
</evidence>
<evidence type="ECO:0000256" key="7">
    <source>
        <dbReference type="ARBA" id="ARBA00022723"/>
    </source>
</evidence>
<reference evidence="17" key="2">
    <citation type="journal article" date="2023" name="BMC Genomics">
        <title>Pest status, molecular evolution, and epigenetic factors derived from the genome assembly of Frankliniella fusca, a thysanopteran phytovirus vector.</title>
        <authorList>
            <person name="Catto M.A."/>
            <person name="Labadie P.E."/>
            <person name="Jacobson A.L."/>
            <person name="Kennedy G.G."/>
            <person name="Srinivasan R."/>
            <person name="Hunt B.G."/>
        </authorList>
    </citation>
    <scope>NUCLEOTIDE SEQUENCE</scope>
    <source>
        <strain evidence="17">PL_HMW_Pooled</strain>
    </source>
</reference>
<dbReference type="InterPro" id="IPR036236">
    <property type="entry name" value="Znf_C2H2_sf"/>
</dbReference>
<proteinExistence type="predicted"/>
<dbReference type="InterPro" id="IPR040050">
    <property type="entry name" value="ZNF830-like"/>
</dbReference>
<dbReference type="GO" id="GO:0044773">
    <property type="term" value="P:mitotic DNA damage checkpoint signaling"/>
    <property type="evidence" value="ECO:0007669"/>
    <property type="project" value="TreeGrafter"/>
</dbReference>
<dbReference type="GO" id="GO:0033314">
    <property type="term" value="P:mitotic DNA replication checkpoint signaling"/>
    <property type="evidence" value="ECO:0007669"/>
    <property type="project" value="TreeGrafter"/>
</dbReference>
<dbReference type="Pfam" id="PF23406">
    <property type="entry name" value="ZNF380_CC"/>
    <property type="match status" value="1"/>
</dbReference>
<sequence length="302" mass="34343">MATLKASKRKVSQEELRRLMSKHKDKFVESVKKIDSPLAKYTSDGTLMCVLCNTVVRSEAVWNVHINAKAHRDNIHLAKQKKISSEFKSPAIVASPALKRPNEPVKNDPIPSKKLKGILKNAPVKTPSSTSLPDNFFDGNSVSSGGHNQSSVVLSHIMETTDVCEPMDEDNVNGDNPPNSGLKEEALPEGFFDDPIMDAKARHVEYKDPIEEEWEKFQKEIKEEVTVSSQIIEEDHEEATAERQIEEIDEQLRNWNRVLELERKKEAVKAAERIKMEIDEDISSGEDDFDEFLDWRSKKSFR</sequence>
<keyword evidence="13" id="KW-0131">Cell cycle</keyword>
<dbReference type="PANTHER" id="PTHR13278">
    <property type="entry name" value="ZINC FINGER PROTEIN 830"/>
    <property type="match status" value="1"/>
</dbReference>
<evidence type="ECO:0000256" key="1">
    <source>
        <dbReference type="ARBA" id="ARBA00004286"/>
    </source>
</evidence>
<evidence type="ECO:0000313" key="18">
    <source>
        <dbReference type="Proteomes" id="UP001219518"/>
    </source>
</evidence>
<comment type="caution">
    <text evidence="17">The sequence shown here is derived from an EMBL/GenBank/DDBJ whole genome shotgun (WGS) entry which is preliminary data.</text>
</comment>
<evidence type="ECO:0000256" key="13">
    <source>
        <dbReference type="ARBA" id="ARBA00023306"/>
    </source>
</evidence>
<dbReference type="GO" id="GO:0005681">
    <property type="term" value="C:spliceosomal complex"/>
    <property type="evidence" value="ECO:0007669"/>
    <property type="project" value="InterPro"/>
</dbReference>
<keyword evidence="8" id="KW-0863">Zinc-finger</keyword>